<evidence type="ECO:0000256" key="4">
    <source>
        <dbReference type="ARBA" id="ARBA00022723"/>
    </source>
</evidence>
<evidence type="ECO:0000256" key="6">
    <source>
        <dbReference type="ARBA" id="ARBA00022842"/>
    </source>
</evidence>
<comment type="cofactor">
    <cofactor evidence="1 8">
        <name>Mg(2+)</name>
        <dbReference type="ChEBI" id="CHEBI:18420"/>
    </cofactor>
</comment>
<dbReference type="Gene3D" id="3.40.50.1010">
    <property type="entry name" value="5'-nuclease"/>
    <property type="match status" value="1"/>
</dbReference>
<keyword evidence="4 8" id="KW-0479">Metal-binding</keyword>
<evidence type="ECO:0000313" key="10">
    <source>
        <dbReference type="EMBL" id="TDR93647.1"/>
    </source>
</evidence>
<dbReference type="OrthoDB" id="32625at2"/>
<keyword evidence="2 8" id="KW-1277">Toxin-antitoxin system</keyword>
<dbReference type="GO" id="GO:0000287">
    <property type="term" value="F:magnesium ion binding"/>
    <property type="evidence" value="ECO:0007669"/>
    <property type="project" value="UniProtKB-UniRule"/>
</dbReference>
<reference evidence="10 11" key="1">
    <citation type="submission" date="2019-03" db="EMBL/GenBank/DDBJ databases">
        <title>Genomic Encyclopedia of Type Strains, Phase IV (KMG-IV): sequencing the most valuable type-strain genomes for metagenomic binning, comparative biology and taxonomic classification.</title>
        <authorList>
            <person name="Goeker M."/>
        </authorList>
    </citation>
    <scope>NUCLEOTIDE SEQUENCE [LARGE SCALE GENOMIC DNA]</scope>
    <source>
        <strain evidence="10 11">DSM 25903</strain>
    </source>
</reference>
<proteinExistence type="inferred from homology"/>
<dbReference type="SUPFAM" id="SSF88723">
    <property type="entry name" value="PIN domain-like"/>
    <property type="match status" value="1"/>
</dbReference>
<dbReference type="PANTHER" id="PTHR33653">
    <property type="entry name" value="RIBONUCLEASE VAPC2"/>
    <property type="match status" value="1"/>
</dbReference>
<evidence type="ECO:0000256" key="5">
    <source>
        <dbReference type="ARBA" id="ARBA00022801"/>
    </source>
</evidence>
<sequence>MFVDTSAIVAILSRETDADDLSAKLEAAQTRLTSPLVRLEACMVLATKLRMDPADVEPELDEFFLETGISVVPIDDETGRLAVAAFRRYGKGRGSPARLNLADCLSYACARQHNVPILFKGRDVSHTDIPAAS</sequence>
<comment type="function">
    <text evidence="8">Toxic component of a toxin-antitoxin (TA) system. An RNase.</text>
</comment>
<dbReference type="InterPro" id="IPR050556">
    <property type="entry name" value="Type_II_TA_system_RNase"/>
</dbReference>
<dbReference type="GO" id="GO:0016787">
    <property type="term" value="F:hydrolase activity"/>
    <property type="evidence" value="ECO:0007669"/>
    <property type="project" value="UniProtKB-KW"/>
</dbReference>
<comment type="caution">
    <text evidence="10">The sequence shown here is derived from an EMBL/GenBank/DDBJ whole genome shotgun (WGS) entry which is preliminary data.</text>
</comment>
<keyword evidence="6 8" id="KW-0460">Magnesium</keyword>
<evidence type="ECO:0000256" key="2">
    <source>
        <dbReference type="ARBA" id="ARBA00022649"/>
    </source>
</evidence>
<dbReference type="RefSeq" id="WP_133768627.1">
    <property type="nucleotide sequence ID" value="NZ_SNZR01000011.1"/>
</dbReference>
<name>A0A4R7CA36_9HYPH</name>
<protein>
    <recommendedName>
        <fullName evidence="8">Ribonuclease VapC</fullName>
        <shortName evidence="8">RNase VapC</shortName>
        <ecNumber evidence="8">3.1.-.-</ecNumber>
    </recommendedName>
    <alternativeName>
        <fullName evidence="8">Toxin VapC</fullName>
    </alternativeName>
</protein>
<dbReference type="InterPro" id="IPR022907">
    <property type="entry name" value="VapC_family"/>
</dbReference>
<dbReference type="Proteomes" id="UP000295122">
    <property type="component" value="Unassembled WGS sequence"/>
</dbReference>
<dbReference type="InterPro" id="IPR002716">
    <property type="entry name" value="PIN_dom"/>
</dbReference>
<dbReference type="GO" id="GO:0090729">
    <property type="term" value="F:toxin activity"/>
    <property type="evidence" value="ECO:0007669"/>
    <property type="project" value="UniProtKB-KW"/>
</dbReference>
<feature type="binding site" evidence="8">
    <location>
        <position position="103"/>
    </location>
    <ligand>
        <name>Mg(2+)</name>
        <dbReference type="ChEBI" id="CHEBI:18420"/>
    </ligand>
</feature>
<keyword evidence="3 8" id="KW-0540">Nuclease</keyword>
<dbReference type="PANTHER" id="PTHR33653:SF1">
    <property type="entry name" value="RIBONUCLEASE VAPC2"/>
    <property type="match status" value="1"/>
</dbReference>
<gene>
    <name evidence="8" type="primary">vapC</name>
    <name evidence="10" type="ORF">EV668_0912</name>
</gene>
<dbReference type="HAMAP" id="MF_00265">
    <property type="entry name" value="VapC_Nob1"/>
    <property type="match status" value="1"/>
</dbReference>
<evidence type="ECO:0000256" key="8">
    <source>
        <dbReference type="HAMAP-Rule" id="MF_00265"/>
    </source>
</evidence>
<comment type="similarity">
    <text evidence="7 8">Belongs to the PINc/VapC protein family.</text>
</comment>
<dbReference type="Pfam" id="PF01850">
    <property type="entry name" value="PIN"/>
    <property type="match status" value="1"/>
</dbReference>
<dbReference type="CDD" id="cd09871">
    <property type="entry name" value="PIN_MtVapC28-VapC30-like"/>
    <property type="match status" value="1"/>
</dbReference>
<evidence type="ECO:0000313" key="11">
    <source>
        <dbReference type="Proteomes" id="UP000295122"/>
    </source>
</evidence>
<dbReference type="GO" id="GO:0004540">
    <property type="term" value="F:RNA nuclease activity"/>
    <property type="evidence" value="ECO:0007669"/>
    <property type="project" value="InterPro"/>
</dbReference>
<keyword evidence="5 8" id="KW-0378">Hydrolase</keyword>
<evidence type="ECO:0000256" key="3">
    <source>
        <dbReference type="ARBA" id="ARBA00022722"/>
    </source>
</evidence>
<dbReference type="EC" id="3.1.-.-" evidence="8"/>
<dbReference type="AlphaFoldDB" id="A0A4R7CA36"/>
<evidence type="ECO:0000256" key="7">
    <source>
        <dbReference type="ARBA" id="ARBA00038093"/>
    </source>
</evidence>
<dbReference type="InterPro" id="IPR029060">
    <property type="entry name" value="PIN-like_dom_sf"/>
</dbReference>
<keyword evidence="8" id="KW-0800">Toxin</keyword>
<feature type="domain" description="PIN" evidence="9">
    <location>
        <begin position="1"/>
        <end position="128"/>
    </location>
</feature>
<keyword evidence="11" id="KW-1185">Reference proteome</keyword>
<feature type="binding site" evidence="8">
    <location>
        <position position="4"/>
    </location>
    <ligand>
        <name>Mg(2+)</name>
        <dbReference type="ChEBI" id="CHEBI:18420"/>
    </ligand>
</feature>
<organism evidence="10 11">
    <name type="scientific">Enterovirga rhinocerotis</name>
    <dbReference type="NCBI Taxonomy" id="1339210"/>
    <lineage>
        <taxon>Bacteria</taxon>
        <taxon>Pseudomonadati</taxon>
        <taxon>Pseudomonadota</taxon>
        <taxon>Alphaproteobacteria</taxon>
        <taxon>Hyphomicrobiales</taxon>
        <taxon>Methylobacteriaceae</taxon>
        <taxon>Enterovirga</taxon>
    </lineage>
</organism>
<evidence type="ECO:0000256" key="1">
    <source>
        <dbReference type="ARBA" id="ARBA00001946"/>
    </source>
</evidence>
<evidence type="ECO:0000259" key="9">
    <source>
        <dbReference type="Pfam" id="PF01850"/>
    </source>
</evidence>
<accession>A0A4R7CA36</accession>
<dbReference type="EMBL" id="SNZR01000011">
    <property type="protein sequence ID" value="TDR93647.1"/>
    <property type="molecule type" value="Genomic_DNA"/>
</dbReference>